<comment type="function">
    <text evidence="7">Mitochondrial ribosome (mitoribosome) assembly factor. Binds at the interface of the head and body domains of the mitochondrial small ribosomal subunit (mt-SSU), occluding the mRNA channel and preventing compaction of the head domain towards the body. Probable inactive methyltransferase: retains the characteristic folding and ability to bind S-adenosyl-L-methionine, but it probably lost its methyltransferase activity.</text>
</comment>
<feature type="region of interest" description="Disordered" evidence="8">
    <location>
        <begin position="840"/>
        <end position="902"/>
    </location>
</feature>
<dbReference type="PANTHER" id="PTHR13184:SF5">
    <property type="entry name" value="METHYLTRANSFERASE-LIKE PROTEIN 17, MITOCHONDRIAL"/>
    <property type="match status" value="1"/>
</dbReference>
<dbReference type="GO" id="GO:0008168">
    <property type="term" value="F:methyltransferase activity"/>
    <property type="evidence" value="ECO:0007669"/>
    <property type="project" value="InterPro"/>
</dbReference>
<evidence type="ECO:0000256" key="7">
    <source>
        <dbReference type="ARBA" id="ARBA00045681"/>
    </source>
</evidence>
<dbReference type="PANTHER" id="PTHR13184">
    <property type="entry name" value="37S RIBOSOMAL PROTEIN S22"/>
    <property type="match status" value="1"/>
</dbReference>
<dbReference type="STRING" id="1280837.A0A316VI10"/>
<evidence type="ECO:0000256" key="1">
    <source>
        <dbReference type="ARBA" id="ARBA00004173"/>
    </source>
</evidence>
<dbReference type="GO" id="GO:0003735">
    <property type="term" value="F:structural constituent of ribosome"/>
    <property type="evidence" value="ECO:0007669"/>
    <property type="project" value="TreeGrafter"/>
</dbReference>
<feature type="region of interest" description="Disordered" evidence="8">
    <location>
        <begin position="788"/>
        <end position="810"/>
    </location>
</feature>
<gene>
    <name evidence="9" type="ORF">FA14DRAFT_169817</name>
</gene>
<evidence type="ECO:0000256" key="4">
    <source>
        <dbReference type="ARBA" id="ARBA00023004"/>
    </source>
</evidence>
<dbReference type="InParanoid" id="A0A316VI10"/>
<dbReference type="EMBL" id="KZ819602">
    <property type="protein sequence ID" value="PWN36894.1"/>
    <property type="molecule type" value="Genomic_DNA"/>
</dbReference>
<keyword evidence="10" id="KW-1185">Reference proteome</keyword>
<keyword evidence="4" id="KW-0408">Iron</keyword>
<feature type="compositionally biased region" description="Basic and acidic residues" evidence="8">
    <location>
        <begin position="886"/>
        <end position="902"/>
    </location>
</feature>
<feature type="compositionally biased region" description="Basic and acidic residues" evidence="8">
    <location>
        <begin position="66"/>
        <end position="75"/>
    </location>
</feature>
<dbReference type="GeneID" id="37022018"/>
<dbReference type="GO" id="GO:0005763">
    <property type="term" value="C:mitochondrial small ribosomal subunit"/>
    <property type="evidence" value="ECO:0007669"/>
    <property type="project" value="TreeGrafter"/>
</dbReference>
<sequence length="902" mass="99934">MGSGKKIWQSPTGKNIQARLENAAHASAQNSKRGPRASPILMTSGNKRAWRKAHSADATRMAVPETADRQRKAQGEVEEEDDHFNLSARKQRLSRAARFGFLSSKAPTMLPNAWNTTVVESLDDVDKAQLKKEYVLNQNRHSKNERLEPLRSSILRLTTSSPKRYAAVRSVLRQVRARLGPDEEGFESQILSGQWSPSRIVEYGCGTGEGLWASASVFRDSTSEGKERLTYEGYDSNVPYLRAAADMVISAKERAAPILQGEKSHDGQEDELADLAKMHISLRTSPTSSNIAAQLSGDRDPSQPAIEPTEGDGTLVLCNHALSNLRSDSARNNLVKSLWSKHPTAEVLAFVENGDERGFACIASAREELLGIGKRYESTEEQPDMTIGNQTFYAENTESNESDEHQQILSDHQECHVVAPCPHDRPCPLLHDFELSESFGEKIGKSSRASSPLFHGANHGMNICAASTRVHNPENTRKTRQTQSDVENAQHCYLVVRRGPRPTFNDRKQFDTDDVREALAAREILRRRADKTKVGILEALRSTKSGTKTEIPVAEEINSEDEAVSSSTLAELGAEMEKGDNQAREELLRILPQIIQNQAGDKTEDIPEALQMAQNVLEQSAQMAEEAQDSVEQEDASAAEESLRLAGAMLEQQRELSNAQEQEIISEGLEQKDIESMRIDAYSWPRLIIPPLKRSGHMTVDACTAQGSIDRFVLPKSLGKQTYQDARKARQGDLLPYPPIEEKPVLWEEIDLESGDESVEGLSQDESPVAMIEVQKIKTVMRRIPAALESQRNTMRPSTKIKSSSKRAGDGKAFIDWPKSSALAIGPDLVANAGMKESNEAIPGLSSSSSSRRQHYKEGGERAIEQLEQSQTYSKRNNRKSSLANFDKEVRDAWAEDDAHAV</sequence>
<name>A0A316VI10_9BASI</name>
<dbReference type="GO" id="GO:0006412">
    <property type="term" value="P:translation"/>
    <property type="evidence" value="ECO:0007669"/>
    <property type="project" value="InterPro"/>
</dbReference>
<protein>
    <submittedName>
        <fullName evidence="9">Uncharacterized protein</fullName>
    </submittedName>
</protein>
<evidence type="ECO:0000313" key="9">
    <source>
        <dbReference type="EMBL" id="PWN36894.1"/>
    </source>
</evidence>
<accession>A0A316VI10</accession>
<dbReference type="GO" id="GO:0046872">
    <property type="term" value="F:metal ion binding"/>
    <property type="evidence" value="ECO:0007669"/>
    <property type="project" value="UniProtKB-KW"/>
</dbReference>
<dbReference type="AlphaFoldDB" id="A0A316VI10"/>
<evidence type="ECO:0000256" key="5">
    <source>
        <dbReference type="ARBA" id="ARBA00023014"/>
    </source>
</evidence>
<dbReference type="OrthoDB" id="421327at2759"/>
<evidence type="ECO:0000256" key="3">
    <source>
        <dbReference type="ARBA" id="ARBA00022946"/>
    </source>
</evidence>
<keyword evidence="2" id="KW-0479">Metal-binding</keyword>
<evidence type="ECO:0000256" key="6">
    <source>
        <dbReference type="ARBA" id="ARBA00023128"/>
    </source>
</evidence>
<dbReference type="InterPro" id="IPR052571">
    <property type="entry name" value="Mt_RNA_Methyltransferase"/>
</dbReference>
<reference evidence="9 10" key="1">
    <citation type="journal article" date="2018" name="Mol. Biol. Evol.">
        <title>Broad Genomic Sampling Reveals a Smut Pathogenic Ancestry of the Fungal Clade Ustilaginomycotina.</title>
        <authorList>
            <person name="Kijpornyongpan T."/>
            <person name="Mondo S.J."/>
            <person name="Barry K."/>
            <person name="Sandor L."/>
            <person name="Lee J."/>
            <person name="Lipzen A."/>
            <person name="Pangilinan J."/>
            <person name="LaButti K."/>
            <person name="Hainaut M."/>
            <person name="Henrissat B."/>
            <person name="Grigoriev I.V."/>
            <person name="Spatafora J.W."/>
            <person name="Aime M.C."/>
        </authorList>
    </citation>
    <scope>NUCLEOTIDE SEQUENCE [LARGE SCALE GENOMIC DNA]</scope>
    <source>
        <strain evidence="9 10">MCA 3882</strain>
    </source>
</reference>
<comment type="subcellular location">
    <subcellularLocation>
        <location evidence="1">Mitochondrion</location>
    </subcellularLocation>
</comment>
<dbReference type="Pfam" id="PF09243">
    <property type="entry name" value="Rsm22"/>
    <property type="match status" value="2"/>
</dbReference>
<evidence type="ECO:0000256" key="8">
    <source>
        <dbReference type="SAM" id="MobiDB-lite"/>
    </source>
</evidence>
<dbReference type="InterPro" id="IPR015324">
    <property type="entry name" value="Ribosomal_Rsm22-like"/>
</dbReference>
<keyword evidence="3" id="KW-0809">Transit peptide</keyword>
<feature type="region of interest" description="Disordered" evidence="8">
    <location>
        <begin position="1"/>
        <end position="84"/>
    </location>
</feature>
<feature type="compositionally biased region" description="Polar residues" evidence="8">
    <location>
        <begin position="867"/>
        <end position="884"/>
    </location>
</feature>
<dbReference type="GO" id="GO:0051536">
    <property type="term" value="F:iron-sulfur cluster binding"/>
    <property type="evidence" value="ECO:0007669"/>
    <property type="project" value="UniProtKB-KW"/>
</dbReference>
<dbReference type="RefSeq" id="XP_025357196.1">
    <property type="nucleotide sequence ID" value="XM_025500237.1"/>
</dbReference>
<keyword evidence="5" id="KW-0411">Iron-sulfur</keyword>
<feature type="compositionally biased region" description="Basic and acidic residues" evidence="8">
    <location>
        <begin position="856"/>
        <end position="865"/>
    </location>
</feature>
<evidence type="ECO:0000313" key="10">
    <source>
        <dbReference type="Proteomes" id="UP000245771"/>
    </source>
</evidence>
<keyword evidence="6" id="KW-0496">Mitochondrion</keyword>
<proteinExistence type="predicted"/>
<dbReference type="Proteomes" id="UP000245771">
    <property type="component" value="Unassembled WGS sequence"/>
</dbReference>
<feature type="compositionally biased region" description="Polar residues" evidence="8">
    <location>
        <begin position="790"/>
        <end position="802"/>
    </location>
</feature>
<organism evidence="9 10">
    <name type="scientific">Meira miltonrushii</name>
    <dbReference type="NCBI Taxonomy" id="1280837"/>
    <lineage>
        <taxon>Eukaryota</taxon>
        <taxon>Fungi</taxon>
        <taxon>Dikarya</taxon>
        <taxon>Basidiomycota</taxon>
        <taxon>Ustilaginomycotina</taxon>
        <taxon>Exobasidiomycetes</taxon>
        <taxon>Exobasidiales</taxon>
        <taxon>Brachybasidiaceae</taxon>
        <taxon>Meira</taxon>
    </lineage>
</organism>
<evidence type="ECO:0000256" key="2">
    <source>
        <dbReference type="ARBA" id="ARBA00022723"/>
    </source>
</evidence>